<dbReference type="InterPro" id="IPR011009">
    <property type="entry name" value="Kinase-like_dom_sf"/>
</dbReference>
<proteinExistence type="predicted"/>
<protein>
    <recommendedName>
        <fullName evidence="6">SPOR domain-containing protein</fullName>
    </recommendedName>
</protein>
<dbReference type="InterPro" id="IPR000719">
    <property type="entry name" value="Prot_kinase_dom"/>
</dbReference>
<dbReference type="AlphaFoldDB" id="A0A9X0U3V7"/>
<accession>A0A9X0U3V7</accession>
<reference evidence="4 5" key="1">
    <citation type="submission" date="2020-08" db="EMBL/GenBank/DDBJ databases">
        <title>Genomic Encyclopedia of Type Strains, Phase IV (KMG-V): Genome sequencing to study the core and pangenomes of soil and plant-associated prokaryotes.</title>
        <authorList>
            <person name="Whitman W."/>
        </authorList>
    </citation>
    <scope>NUCLEOTIDE SEQUENCE [LARGE SCALE GENOMIC DNA]</scope>
    <source>
        <strain evidence="4 5">X5P2</strain>
    </source>
</reference>
<evidence type="ECO:0008006" key="6">
    <source>
        <dbReference type="Google" id="ProtNLM"/>
    </source>
</evidence>
<keyword evidence="1" id="KW-0812">Transmembrane</keyword>
<evidence type="ECO:0000313" key="4">
    <source>
        <dbReference type="EMBL" id="MBB5328688.1"/>
    </source>
</evidence>
<organism evidence="4 5">
    <name type="scientific">Tunturiibacter gelidiferens</name>
    <dbReference type="NCBI Taxonomy" id="3069689"/>
    <lineage>
        <taxon>Bacteria</taxon>
        <taxon>Pseudomonadati</taxon>
        <taxon>Acidobacteriota</taxon>
        <taxon>Terriglobia</taxon>
        <taxon>Terriglobales</taxon>
        <taxon>Acidobacteriaceae</taxon>
        <taxon>Tunturiibacter</taxon>
    </lineage>
</organism>
<dbReference type="Pfam" id="PF00069">
    <property type="entry name" value="Pkinase"/>
    <property type="match status" value="1"/>
</dbReference>
<dbReference type="Proteomes" id="UP000535182">
    <property type="component" value="Unassembled WGS sequence"/>
</dbReference>
<sequence>MELWTEYEGRTIDGAFPLTKLIRPEGRSAFFSTSDGVGGQTVIRLIESHFDDEEILVRWRGIQVLNHPNLVKLIQFGRVTLDETSLVYAVMEPVDANMGEIVAERRLTTQETTQIGTSLLTALEALHSNGFVHEHIEPANVLAVGESIKLRSDCIRETPEGQEGRDLKSRDVRDYSVVLLQALTQSKTLEEAKRYMPLAAPFDEIVPKGMSGEWGLEQIHTALRPDTVQVGARPVAKNPVVTKETGAGIVAQTVVEELPSYPTERVRVPVEEEPRGIEGRRLAIGVGAILLLAVVALFVHGRAKSGAVQANAVVPAVATEGSEAVPAPALETPVAEPGSVATAPAVAKPEASVPAVRTAATNSAGQWRVVAFTYNREAQAKEKAASVASKHPDLRPEVFTPNGRAPYLVTVGGTMNRDDAFALLKKGHAEGLPRDSYAQNYRR</sequence>
<feature type="domain" description="SPOR" evidence="3">
    <location>
        <begin position="361"/>
        <end position="440"/>
    </location>
</feature>
<evidence type="ECO:0000259" key="3">
    <source>
        <dbReference type="PROSITE" id="PS51724"/>
    </source>
</evidence>
<dbReference type="SUPFAM" id="SSF56112">
    <property type="entry name" value="Protein kinase-like (PK-like)"/>
    <property type="match status" value="1"/>
</dbReference>
<keyword evidence="1" id="KW-0472">Membrane</keyword>
<dbReference type="GO" id="GO:0042834">
    <property type="term" value="F:peptidoglycan binding"/>
    <property type="evidence" value="ECO:0007669"/>
    <property type="project" value="InterPro"/>
</dbReference>
<comment type="caution">
    <text evidence="4">The sequence shown here is derived from an EMBL/GenBank/DDBJ whole genome shotgun (WGS) entry which is preliminary data.</text>
</comment>
<dbReference type="GO" id="GO:0004672">
    <property type="term" value="F:protein kinase activity"/>
    <property type="evidence" value="ECO:0007669"/>
    <property type="project" value="InterPro"/>
</dbReference>
<dbReference type="GO" id="GO:0005524">
    <property type="term" value="F:ATP binding"/>
    <property type="evidence" value="ECO:0007669"/>
    <property type="project" value="InterPro"/>
</dbReference>
<dbReference type="PROSITE" id="PS50011">
    <property type="entry name" value="PROTEIN_KINASE_DOM"/>
    <property type="match status" value="1"/>
</dbReference>
<evidence type="ECO:0000256" key="1">
    <source>
        <dbReference type="SAM" id="Phobius"/>
    </source>
</evidence>
<gene>
    <name evidence="4" type="ORF">HDF14_002298</name>
</gene>
<feature type="domain" description="Protein kinase" evidence="2">
    <location>
        <begin position="19"/>
        <end position="408"/>
    </location>
</feature>
<name>A0A9X0U3V7_9BACT</name>
<dbReference type="Gene3D" id="1.10.510.10">
    <property type="entry name" value="Transferase(Phosphotransferase) domain 1"/>
    <property type="match status" value="1"/>
</dbReference>
<keyword evidence="5" id="KW-1185">Reference proteome</keyword>
<dbReference type="PROSITE" id="PS51724">
    <property type="entry name" value="SPOR"/>
    <property type="match status" value="1"/>
</dbReference>
<dbReference type="EMBL" id="JACHEB010000004">
    <property type="protein sequence ID" value="MBB5328688.1"/>
    <property type="molecule type" value="Genomic_DNA"/>
</dbReference>
<evidence type="ECO:0000259" key="2">
    <source>
        <dbReference type="PROSITE" id="PS50011"/>
    </source>
</evidence>
<dbReference type="RefSeq" id="WP_183976383.1">
    <property type="nucleotide sequence ID" value="NZ_JACHEB010000004.1"/>
</dbReference>
<keyword evidence="1" id="KW-1133">Transmembrane helix</keyword>
<feature type="transmembrane region" description="Helical" evidence="1">
    <location>
        <begin position="282"/>
        <end position="299"/>
    </location>
</feature>
<evidence type="ECO:0000313" key="5">
    <source>
        <dbReference type="Proteomes" id="UP000535182"/>
    </source>
</evidence>
<dbReference type="InterPro" id="IPR007730">
    <property type="entry name" value="SPOR-like_dom"/>
</dbReference>